<gene>
    <name evidence="2" type="ORF">FQB35_12195</name>
</gene>
<feature type="transmembrane region" description="Helical" evidence="1">
    <location>
        <begin position="632"/>
        <end position="650"/>
    </location>
</feature>
<reference evidence="2 3" key="1">
    <citation type="submission" date="2019-07" db="EMBL/GenBank/DDBJ databases">
        <title>Complete genome of Crassaminicella thermophila SY095.</title>
        <authorList>
            <person name="Li X."/>
        </authorList>
    </citation>
    <scope>NUCLEOTIDE SEQUENCE [LARGE SCALE GENOMIC DNA]</scope>
    <source>
        <strain evidence="2 3">SY095</strain>
    </source>
</reference>
<dbReference type="PANTHER" id="PTHR35902">
    <property type="entry name" value="S-LAYER DOMAIN-LIKE PROTEIN-RELATED"/>
    <property type="match status" value="1"/>
</dbReference>
<dbReference type="OrthoDB" id="1704454at2"/>
<organism evidence="2 3">
    <name type="scientific">Crassaminicella thermophila</name>
    <dbReference type="NCBI Taxonomy" id="2599308"/>
    <lineage>
        <taxon>Bacteria</taxon>
        <taxon>Bacillati</taxon>
        <taxon>Bacillota</taxon>
        <taxon>Clostridia</taxon>
        <taxon>Eubacteriales</taxon>
        <taxon>Clostridiaceae</taxon>
        <taxon>Crassaminicella</taxon>
    </lineage>
</organism>
<evidence type="ECO:0000313" key="2">
    <source>
        <dbReference type="EMBL" id="QEK13671.1"/>
    </source>
</evidence>
<dbReference type="PANTHER" id="PTHR35902:SF3">
    <property type="entry name" value="NPCBM-ASSOCIATED, NEW3 DOMAIN OF ALPHA-GALACTOSIDASE"/>
    <property type="match status" value="1"/>
</dbReference>
<name>A0A5C0SH68_CRATE</name>
<protein>
    <submittedName>
        <fullName evidence="2">LPXTG cell wall anchor domain-containing protein</fullName>
    </submittedName>
</protein>
<sequence>MKRKILSFFVIGMMILSICNIHSTISYASGVNLIIGRNADVPVFEPGEEVRFAIPIENIGADNANDVIVSLDTSDLEKFPFVIDKMATTRRISSINAHSDEDAVFYLKVALDAEAKIYPIKVDIVYSTEMGGGGQISQTVYVKIENNRKKPSLKLMDVKFEGDSLLSGQSTTMKLDIRNEGESLVKDLKISLEGLKADGIRMDGYMEIPKIKEVKAKHFQVVPIKLYADENLKSGTYELELSMKYKDEYNHEYEQKTKIYVPVEGVSEQELDFGFENLTYPKEGVNTSEDFTIAFDLKNLSEKDAKNLKVSVDGGSEILPKSPSIKNIKSLASGKSVYLEFVFFAKDGIESKNYPIKIDITYGLNGSEENHSISQYVGVYLKGDNSKLTPKIIIDDYNYGKEYIKTGEVFPLTMSFLNTNKNTAVRNIKVSLTSEGDTFAPVGSSNSFFINEIGPNARKKRNVKLKAKVDAEQKVYNVVVDIEYEDNTGKQYSAKETIGIYVIQEVRFETSDVKIPSDIFAGEPCALSIDYYNLGRGILRNMMIHTEGDFEIKDGSVYIGNMEAGKDDYYDVTIIPKKEGKFNGKIVFKFEDAVGNPHEIVKDFEINAQKIEEPPMPPEGMEMQKPKTSKRWIWIAGGGLLALGIAIFIYRKKKKKAEEVTIDE</sequence>
<keyword evidence="3" id="KW-1185">Reference proteome</keyword>
<evidence type="ECO:0000313" key="3">
    <source>
        <dbReference type="Proteomes" id="UP000324646"/>
    </source>
</evidence>
<dbReference type="Proteomes" id="UP000324646">
    <property type="component" value="Chromosome"/>
</dbReference>
<accession>A0A5C0SH68</accession>
<dbReference type="NCBIfam" id="TIGR01167">
    <property type="entry name" value="LPXTG_anchor"/>
    <property type="match status" value="1"/>
</dbReference>
<dbReference type="AlphaFoldDB" id="A0A5C0SH68"/>
<keyword evidence="1" id="KW-0812">Transmembrane</keyword>
<proteinExistence type="predicted"/>
<dbReference type="RefSeq" id="WP_148810843.1">
    <property type="nucleotide sequence ID" value="NZ_CP042243.1"/>
</dbReference>
<keyword evidence="1" id="KW-0472">Membrane</keyword>
<dbReference type="EMBL" id="CP042243">
    <property type="protein sequence ID" value="QEK13671.1"/>
    <property type="molecule type" value="Genomic_DNA"/>
</dbReference>
<keyword evidence="1" id="KW-1133">Transmembrane helix</keyword>
<dbReference type="KEGG" id="crs:FQB35_12195"/>
<evidence type="ECO:0000256" key="1">
    <source>
        <dbReference type="SAM" id="Phobius"/>
    </source>
</evidence>